<keyword evidence="9" id="KW-1185">Reference proteome</keyword>
<gene>
    <name evidence="8" type="ORF">D8M03_14000</name>
</gene>
<feature type="transmembrane region" description="Helical" evidence="6">
    <location>
        <begin position="217"/>
        <end position="241"/>
    </location>
</feature>
<evidence type="ECO:0000256" key="4">
    <source>
        <dbReference type="ARBA" id="ARBA00022989"/>
    </source>
</evidence>
<protein>
    <submittedName>
        <fullName evidence="8">MFS transporter</fullName>
    </submittedName>
</protein>
<dbReference type="GO" id="GO:0005886">
    <property type="term" value="C:plasma membrane"/>
    <property type="evidence" value="ECO:0007669"/>
    <property type="project" value="UniProtKB-SubCell"/>
</dbReference>
<feature type="transmembrane region" description="Helical" evidence="6">
    <location>
        <begin position="57"/>
        <end position="77"/>
    </location>
</feature>
<dbReference type="PANTHER" id="PTHR23531">
    <property type="entry name" value="QUINOLENE RESISTANCE PROTEIN NORA"/>
    <property type="match status" value="1"/>
</dbReference>
<dbReference type="SUPFAM" id="SSF103473">
    <property type="entry name" value="MFS general substrate transporter"/>
    <property type="match status" value="1"/>
</dbReference>
<feature type="transmembrane region" description="Helical" evidence="6">
    <location>
        <begin position="172"/>
        <end position="190"/>
    </location>
</feature>
<evidence type="ECO:0000256" key="3">
    <source>
        <dbReference type="ARBA" id="ARBA00022692"/>
    </source>
</evidence>
<dbReference type="InterPro" id="IPR036259">
    <property type="entry name" value="MFS_trans_sf"/>
</dbReference>
<dbReference type="PROSITE" id="PS50850">
    <property type="entry name" value="MFS"/>
    <property type="match status" value="1"/>
</dbReference>
<feature type="transmembrane region" description="Helical" evidence="6">
    <location>
        <begin position="370"/>
        <end position="388"/>
    </location>
</feature>
<comment type="subcellular location">
    <subcellularLocation>
        <location evidence="1">Cell membrane</location>
        <topology evidence="1">Multi-pass membrane protein</topology>
    </subcellularLocation>
</comment>
<dbReference type="InterPro" id="IPR011701">
    <property type="entry name" value="MFS"/>
</dbReference>
<dbReference type="OrthoDB" id="9814001at2"/>
<evidence type="ECO:0000313" key="8">
    <source>
        <dbReference type="EMBL" id="RKQ14423.1"/>
    </source>
</evidence>
<feature type="transmembrane region" description="Helical" evidence="6">
    <location>
        <begin position="247"/>
        <end position="268"/>
    </location>
</feature>
<feature type="transmembrane region" description="Helical" evidence="6">
    <location>
        <begin position="19"/>
        <end position="37"/>
    </location>
</feature>
<feature type="transmembrane region" description="Helical" evidence="6">
    <location>
        <begin position="119"/>
        <end position="138"/>
    </location>
</feature>
<proteinExistence type="predicted"/>
<evidence type="ECO:0000313" key="9">
    <source>
        <dbReference type="Proteomes" id="UP000272238"/>
    </source>
</evidence>
<feature type="transmembrane region" description="Helical" evidence="6">
    <location>
        <begin position="343"/>
        <end position="364"/>
    </location>
</feature>
<dbReference type="CDD" id="cd17489">
    <property type="entry name" value="MFS_YfcJ_like"/>
    <property type="match status" value="1"/>
</dbReference>
<dbReference type="EMBL" id="RBZN01000044">
    <property type="protein sequence ID" value="RKQ14423.1"/>
    <property type="molecule type" value="Genomic_DNA"/>
</dbReference>
<dbReference type="Pfam" id="PF07690">
    <property type="entry name" value="MFS_1"/>
    <property type="match status" value="1"/>
</dbReference>
<reference evidence="8 9" key="1">
    <citation type="journal article" date="2016" name="Antonie Van Leeuwenhoek">
        <title>Lysinibacillus endophyticus sp. nov., an indole-3-acetic acid producing endophytic bacterium isolated from corn root (Zea mays cv. Xinken-5).</title>
        <authorList>
            <person name="Yu J."/>
            <person name="Guan X."/>
            <person name="Liu C."/>
            <person name="Xiang W."/>
            <person name="Yu Z."/>
            <person name="Liu X."/>
            <person name="Wang G."/>
        </authorList>
    </citation>
    <scope>NUCLEOTIDE SEQUENCE [LARGE SCALE GENOMIC DNA]</scope>
    <source>
        <strain evidence="8 9">DSM 100506</strain>
    </source>
</reference>
<dbReference type="GO" id="GO:0022857">
    <property type="term" value="F:transmembrane transporter activity"/>
    <property type="evidence" value="ECO:0007669"/>
    <property type="project" value="InterPro"/>
</dbReference>
<feature type="transmembrane region" description="Helical" evidence="6">
    <location>
        <begin position="280"/>
        <end position="299"/>
    </location>
</feature>
<evidence type="ECO:0000256" key="5">
    <source>
        <dbReference type="ARBA" id="ARBA00023136"/>
    </source>
</evidence>
<dbReference type="Gene3D" id="1.20.1250.20">
    <property type="entry name" value="MFS general substrate transporter like domains"/>
    <property type="match status" value="1"/>
</dbReference>
<dbReference type="InterPro" id="IPR020846">
    <property type="entry name" value="MFS_dom"/>
</dbReference>
<dbReference type="Proteomes" id="UP000272238">
    <property type="component" value="Unassembled WGS sequence"/>
</dbReference>
<evidence type="ECO:0000259" key="7">
    <source>
        <dbReference type="PROSITE" id="PS50850"/>
    </source>
</evidence>
<evidence type="ECO:0000256" key="1">
    <source>
        <dbReference type="ARBA" id="ARBA00004651"/>
    </source>
</evidence>
<feature type="domain" description="Major facilitator superfamily (MFS) profile" evidence="7">
    <location>
        <begin position="18"/>
        <end position="392"/>
    </location>
</feature>
<dbReference type="AlphaFoldDB" id="A0A494YXK0"/>
<organism evidence="8 9">
    <name type="scientific">Ureibacillus endophyticus</name>
    <dbReference type="NCBI Taxonomy" id="1978490"/>
    <lineage>
        <taxon>Bacteria</taxon>
        <taxon>Bacillati</taxon>
        <taxon>Bacillota</taxon>
        <taxon>Bacilli</taxon>
        <taxon>Bacillales</taxon>
        <taxon>Caryophanaceae</taxon>
        <taxon>Ureibacillus</taxon>
    </lineage>
</organism>
<keyword evidence="4 6" id="KW-1133">Transmembrane helix</keyword>
<feature type="transmembrane region" description="Helical" evidence="6">
    <location>
        <begin position="89"/>
        <end position="113"/>
    </location>
</feature>
<accession>A0A494YXK0</accession>
<keyword evidence="2" id="KW-0813">Transport</keyword>
<keyword evidence="3 6" id="KW-0812">Transmembrane</keyword>
<sequence>MLIIGGYIILNDSIWNKNFLYLCGSNFLIGLMFYMLATTLPLYVQVGLNGDEKQMGLIISVYVLGSVFARIFSGALVDRYGQKKMGMIGFSIFFIMCIVYFGVKNGLVLFLIIRFIHGMSYAIASTVTNTAVISILPAKRRGEGIGYFSMFISLAMVVGPSFGLFLWKDENIYIVLIAVAILSAIALLLMKLIELPKLDEPTTPTKFEFKNIIEKKAIPISLVSFCLFFSYSSLSGFLASYTKEINLAKVASIFFVLYAIMIVAFRPFMSRLFDKFPVHYFFYPSMLAFGIGMLLLSQANSNFEVLSAGVIMGFSYGILTPCLQNTVVNQVPINRSGAATSTFFLLADLGYGLGTYILGALASYSDYRVMYVSSAIVAFIAMVIYFAFYHRNVRKNNMNINDKLVGNQQ</sequence>
<evidence type="ECO:0000256" key="2">
    <source>
        <dbReference type="ARBA" id="ARBA00022448"/>
    </source>
</evidence>
<keyword evidence="5 6" id="KW-0472">Membrane</keyword>
<name>A0A494YXK0_9BACL</name>
<feature type="transmembrane region" description="Helical" evidence="6">
    <location>
        <begin position="305"/>
        <end position="323"/>
    </location>
</feature>
<dbReference type="InterPro" id="IPR052714">
    <property type="entry name" value="MFS_Exporter"/>
</dbReference>
<comment type="caution">
    <text evidence="8">The sequence shown here is derived from an EMBL/GenBank/DDBJ whole genome shotgun (WGS) entry which is preliminary data.</text>
</comment>
<dbReference type="PANTHER" id="PTHR23531:SF2">
    <property type="entry name" value="PERMEASE"/>
    <property type="match status" value="1"/>
</dbReference>
<evidence type="ECO:0000256" key="6">
    <source>
        <dbReference type="SAM" id="Phobius"/>
    </source>
</evidence>
<feature type="transmembrane region" description="Helical" evidence="6">
    <location>
        <begin position="145"/>
        <end position="166"/>
    </location>
</feature>